<dbReference type="PANTHER" id="PTHR23315:SF284">
    <property type="entry name" value="U-BOX DOMAIN-CONTAINING PROTEIN 7"/>
    <property type="match status" value="1"/>
</dbReference>
<dbReference type="InterPro" id="IPR016024">
    <property type="entry name" value="ARM-type_fold"/>
</dbReference>
<evidence type="ECO:0000256" key="2">
    <source>
        <dbReference type="SAM" id="MobiDB-lite"/>
    </source>
</evidence>
<feature type="domain" description="U-box" evidence="3">
    <location>
        <begin position="157"/>
        <end position="318"/>
    </location>
</feature>
<dbReference type="EMBL" id="AMZH03006783">
    <property type="protein sequence ID" value="RRT62957.1"/>
    <property type="molecule type" value="Genomic_DNA"/>
</dbReference>
<dbReference type="PANTHER" id="PTHR23315">
    <property type="entry name" value="U BOX DOMAIN-CONTAINING"/>
    <property type="match status" value="1"/>
</dbReference>
<evidence type="ECO:0000313" key="4">
    <source>
        <dbReference type="EMBL" id="RRT62957.1"/>
    </source>
</evidence>
<keyword evidence="1" id="KW-0833">Ubl conjugation pathway</keyword>
<dbReference type="SUPFAM" id="SSF48371">
    <property type="entry name" value="ARM repeat"/>
    <property type="match status" value="1"/>
</dbReference>
<gene>
    <name evidence="4" type="ORF">B296_00031443</name>
</gene>
<dbReference type="Gene3D" id="1.25.10.10">
    <property type="entry name" value="Leucine-rich Repeat Variant"/>
    <property type="match status" value="1"/>
</dbReference>
<dbReference type="Pfam" id="PF25598">
    <property type="entry name" value="ARM_PUB"/>
    <property type="match status" value="1"/>
</dbReference>
<accession>A0A426ZG62</accession>
<dbReference type="InterPro" id="IPR058678">
    <property type="entry name" value="ARM_PUB"/>
</dbReference>
<protein>
    <recommendedName>
        <fullName evidence="3">U-box domain-containing protein</fullName>
    </recommendedName>
</protein>
<dbReference type="InterPro" id="IPR011989">
    <property type="entry name" value="ARM-like"/>
</dbReference>
<dbReference type="AlphaFoldDB" id="A0A426ZG62"/>
<name>A0A426ZG62_ENSVE</name>
<comment type="caution">
    <text evidence="4">The sequence shown here is derived from an EMBL/GenBank/DDBJ whole genome shotgun (WGS) entry which is preliminary data.</text>
</comment>
<dbReference type="Proteomes" id="UP000287651">
    <property type="component" value="Unassembled WGS sequence"/>
</dbReference>
<proteinExistence type="predicted"/>
<organism evidence="4 5">
    <name type="scientific">Ensete ventricosum</name>
    <name type="common">Abyssinian banana</name>
    <name type="synonym">Musa ensete</name>
    <dbReference type="NCBI Taxonomy" id="4639"/>
    <lineage>
        <taxon>Eukaryota</taxon>
        <taxon>Viridiplantae</taxon>
        <taxon>Streptophyta</taxon>
        <taxon>Embryophyta</taxon>
        <taxon>Tracheophyta</taxon>
        <taxon>Spermatophyta</taxon>
        <taxon>Magnoliopsida</taxon>
        <taxon>Liliopsida</taxon>
        <taxon>Zingiberales</taxon>
        <taxon>Musaceae</taxon>
        <taxon>Ensete</taxon>
    </lineage>
</organism>
<evidence type="ECO:0000256" key="1">
    <source>
        <dbReference type="ARBA" id="ARBA00022786"/>
    </source>
</evidence>
<sequence length="349" mass="38338">MIPAKTNDEQAATCQHKSLGRNDLSGRRKEPCSVHGRMFRVHHAVVCKVLEIFPLIEAARPRSKSGIQALCSLHFLRMAVHIGDEKAQEAGAMALFNLMVNSNRNKGLMIAAGLIPLLEQMFSNSDMYKCVVALYLSLSCLDEAKPLIGSCMAVPFLIQVLRDHNIERSSCNYDALYILYNLSTHPPNIPSLVSSDIINSLHPFFGFPSASEVVMLAEKALAILINLAASRAGRKEITSAPSIFRGLEGVLDFGESTEQEQAVSCLLILCSGDERCSQMVLQEGVIPSLVSISVNGTTKGKEKTEKLLKLFREQRQQEPSTLKQQPQQVEKNGGCEMIVEWKTLSSGGH</sequence>
<feature type="region of interest" description="Disordered" evidence="2">
    <location>
        <begin position="1"/>
        <end position="28"/>
    </location>
</feature>
<reference evidence="4 5" key="1">
    <citation type="journal article" date="2014" name="Agronomy (Basel)">
        <title>A Draft Genome Sequence for Ensete ventricosum, the Drought-Tolerant Tree Against Hunger.</title>
        <authorList>
            <person name="Harrison J."/>
            <person name="Moore K.A."/>
            <person name="Paszkiewicz K."/>
            <person name="Jones T."/>
            <person name="Grant M."/>
            <person name="Ambacheew D."/>
            <person name="Muzemil S."/>
            <person name="Studholme D.J."/>
        </authorList>
    </citation>
    <scope>NUCLEOTIDE SEQUENCE [LARGE SCALE GENOMIC DNA]</scope>
</reference>
<evidence type="ECO:0000259" key="3">
    <source>
        <dbReference type="Pfam" id="PF25598"/>
    </source>
</evidence>
<evidence type="ECO:0000313" key="5">
    <source>
        <dbReference type="Proteomes" id="UP000287651"/>
    </source>
</evidence>